<comment type="caution">
    <text evidence="2">The sequence shown here is derived from an EMBL/GenBank/DDBJ whole genome shotgun (WGS) entry which is preliminary data.</text>
</comment>
<evidence type="ECO:0000313" key="3">
    <source>
        <dbReference type="Proteomes" id="UP001597114"/>
    </source>
</evidence>
<keyword evidence="3" id="KW-1185">Reference proteome</keyword>
<feature type="domain" description="NAD-dependent epimerase/dehydratase" evidence="1">
    <location>
        <begin position="3"/>
        <end position="212"/>
    </location>
</feature>
<name>A0ABW4FDR0_9PSEU</name>
<dbReference type="PANTHER" id="PTHR48079">
    <property type="entry name" value="PROTEIN YEEZ"/>
    <property type="match status" value="1"/>
</dbReference>
<evidence type="ECO:0000313" key="2">
    <source>
        <dbReference type="EMBL" id="MFD1524579.1"/>
    </source>
</evidence>
<dbReference type="PANTHER" id="PTHR48079:SF6">
    <property type="entry name" value="NAD(P)-BINDING DOMAIN-CONTAINING PROTEIN-RELATED"/>
    <property type="match status" value="1"/>
</dbReference>
<dbReference type="CDD" id="cd05262">
    <property type="entry name" value="SDR_a7"/>
    <property type="match status" value="1"/>
</dbReference>
<dbReference type="InterPro" id="IPR051783">
    <property type="entry name" value="NAD(P)-dependent_oxidoreduct"/>
</dbReference>
<gene>
    <name evidence="2" type="ORF">ACFSJD_44350</name>
</gene>
<accession>A0ABW4FDR0</accession>
<dbReference type="SUPFAM" id="SSF51735">
    <property type="entry name" value="NAD(P)-binding Rossmann-fold domains"/>
    <property type="match status" value="1"/>
</dbReference>
<dbReference type="EMBL" id="JBHUCO010000088">
    <property type="protein sequence ID" value="MFD1524579.1"/>
    <property type="molecule type" value="Genomic_DNA"/>
</dbReference>
<protein>
    <submittedName>
        <fullName evidence="2">SDR family oxidoreductase</fullName>
    </submittedName>
</protein>
<dbReference type="Gene3D" id="3.40.50.720">
    <property type="entry name" value="NAD(P)-binding Rossmann-like Domain"/>
    <property type="match status" value="1"/>
</dbReference>
<evidence type="ECO:0000259" key="1">
    <source>
        <dbReference type="Pfam" id="PF01370"/>
    </source>
</evidence>
<dbReference type="Pfam" id="PF01370">
    <property type="entry name" value="Epimerase"/>
    <property type="match status" value="1"/>
</dbReference>
<reference evidence="3" key="1">
    <citation type="journal article" date="2019" name="Int. J. Syst. Evol. Microbiol.">
        <title>The Global Catalogue of Microorganisms (GCM) 10K type strain sequencing project: providing services to taxonomists for standard genome sequencing and annotation.</title>
        <authorList>
            <consortium name="The Broad Institute Genomics Platform"/>
            <consortium name="The Broad Institute Genome Sequencing Center for Infectious Disease"/>
            <person name="Wu L."/>
            <person name="Ma J."/>
        </authorList>
    </citation>
    <scope>NUCLEOTIDE SEQUENCE [LARGE SCALE GENOMIC DNA]</scope>
    <source>
        <strain evidence="3">CCM 7043</strain>
    </source>
</reference>
<proteinExistence type="predicted"/>
<organism evidence="2 3">
    <name type="scientific">Pseudonocardia yunnanensis</name>
    <dbReference type="NCBI Taxonomy" id="58107"/>
    <lineage>
        <taxon>Bacteria</taxon>
        <taxon>Bacillati</taxon>
        <taxon>Actinomycetota</taxon>
        <taxon>Actinomycetes</taxon>
        <taxon>Pseudonocardiales</taxon>
        <taxon>Pseudonocardiaceae</taxon>
        <taxon>Pseudonocardia</taxon>
    </lineage>
</organism>
<dbReference type="RefSeq" id="WP_344723251.1">
    <property type="nucleotide sequence ID" value="NZ_BAAAUS010000018.1"/>
</dbReference>
<dbReference type="InterPro" id="IPR001509">
    <property type="entry name" value="Epimerase_deHydtase"/>
</dbReference>
<sequence length="298" mass="31109">MRVFVTGATGFIGSAIVRELQSAGHEVVGLARSDEAASALAAAGAEVHRGALDDLDSLRGGAAASDGVIHTAFVHDFSDYAGAVRTDLRAVETLGEALAGSDRPFVITSGTAGLTPGRFATEDDAPDAGSPAAARMPAERAALSLAARSVRASVVRLPPSVHGEGDHGFVPRLISIARTTGVSAYPGDGSNRWAAVHRLDAAHLFRLALEEAPAGARLHGVDEESVPVRDIADVIGRHLKLPVTAIPREQAEAHFGWLGAFLSMDVPVSSTLTRKQLGWHPARATLIADLEEGHYFTD</sequence>
<dbReference type="Proteomes" id="UP001597114">
    <property type="component" value="Unassembled WGS sequence"/>
</dbReference>
<dbReference type="InterPro" id="IPR036291">
    <property type="entry name" value="NAD(P)-bd_dom_sf"/>
</dbReference>